<dbReference type="EMBL" id="JAPHEH010000001">
    <property type="protein sequence ID" value="MDG4474761.1"/>
    <property type="molecule type" value="Genomic_DNA"/>
</dbReference>
<keyword evidence="1" id="KW-1133">Transmembrane helix</keyword>
<accession>A0A9X4MEC6</accession>
<reference evidence="2" key="2">
    <citation type="submission" date="2022-10" db="EMBL/GenBank/DDBJ databases">
        <authorList>
            <person name="Aronson H.S."/>
        </authorList>
    </citation>
    <scope>NUCLEOTIDE SEQUENCE</scope>
    <source>
        <strain evidence="2">RS19-109</strain>
    </source>
</reference>
<gene>
    <name evidence="2" type="ORF">OLX77_01135</name>
</gene>
<evidence type="ECO:0000313" key="2">
    <source>
        <dbReference type="EMBL" id="MDG4474761.1"/>
    </source>
</evidence>
<reference evidence="2" key="1">
    <citation type="journal article" date="2022" name="bioRxiv">
        <title>Thiovibrio frasassiensisgen. nov., sp. nov., an autotrophic, elemental sulfur disproportionating bacterium isolated from sulfidic karst sediment, and proposal of Thiovibrionaceae fam. nov.</title>
        <authorList>
            <person name="Aronson H."/>
            <person name="Thomas C."/>
            <person name="Bhattacharyya M."/>
            <person name="Eckstein S."/>
            <person name="Jensen S."/>
            <person name="Barco R."/>
            <person name="Macalady J."/>
            <person name="Amend J."/>
        </authorList>
    </citation>
    <scope>NUCLEOTIDE SEQUENCE</scope>
    <source>
        <strain evidence="2">RS19-109</strain>
    </source>
</reference>
<proteinExistence type="predicted"/>
<keyword evidence="1" id="KW-0812">Transmembrane</keyword>
<feature type="transmembrane region" description="Helical" evidence="1">
    <location>
        <begin position="79"/>
        <end position="100"/>
    </location>
</feature>
<keyword evidence="1" id="KW-0472">Membrane</keyword>
<feature type="transmembrane region" description="Helical" evidence="1">
    <location>
        <begin position="38"/>
        <end position="58"/>
    </location>
</feature>
<feature type="transmembrane region" description="Helical" evidence="1">
    <location>
        <begin position="12"/>
        <end position="32"/>
    </location>
</feature>
<name>A0A9X4MEC6_9BACT</name>
<protein>
    <submittedName>
        <fullName evidence="2">Uncharacterized protein</fullName>
    </submittedName>
</protein>
<dbReference type="RefSeq" id="WP_307631741.1">
    <property type="nucleotide sequence ID" value="NZ_JAPHEH010000001.1"/>
</dbReference>
<dbReference type="AlphaFoldDB" id="A0A9X4MEC6"/>
<evidence type="ECO:0000256" key="1">
    <source>
        <dbReference type="SAM" id="Phobius"/>
    </source>
</evidence>
<feature type="transmembrane region" description="Helical" evidence="1">
    <location>
        <begin position="112"/>
        <end position="133"/>
    </location>
</feature>
<comment type="caution">
    <text evidence="2">The sequence shown here is derived from an EMBL/GenBank/DDBJ whole genome shotgun (WGS) entry which is preliminary data.</text>
</comment>
<evidence type="ECO:0000313" key="3">
    <source>
        <dbReference type="Proteomes" id="UP001154240"/>
    </source>
</evidence>
<organism evidence="2 3">
    <name type="scientific">Thiovibrio frasassiensis</name>
    <dbReference type="NCBI Taxonomy" id="2984131"/>
    <lineage>
        <taxon>Bacteria</taxon>
        <taxon>Pseudomonadati</taxon>
        <taxon>Thermodesulfobacteriota</taxon>
        <taxon>Desulfobulbia</taxon>
        <taxon>Desulfobulbales</taxon>
        <taxon>Thiovibrionaceae</taxon>
        <taxon>Thiovibrio</taxon>
    </lineage>
</organism>
<sequence length="143" mass="16089">MSWLFRLKPGASIRTNLLVAALMWSFIGLYLIVRGYLLHVLLPGIFWALALGLGTLKARFVIERAARKNITRIVARPDGMCLGGVYSWGMWGMVVCMMLAGRLLRNSAVPSLVVSVIYVAVGWALLLSSRLIWQEWNARRTLR</sequence>
<dbReference type="Proteomes" id="UP001154240">
    <property type="component" value="Unassembled WGS sequence"/>
</dbReference>
<keyword evidence="3" id="KW-1185">Reference proteome</keyword>